<name>A0ABW4ZCF6_9BACT</name>
<feature type="transmembrane region" description="Helical" evidence="16">
    <location>
        <begin position="171"/>
        <end position="189"/>
    </location>
</feature>
<evidence type="ECO:0000256" key="5">
    <source>
        <dbReference type="ARBA" id="ARBA00014944"/>
    </source>
</evidence>
<comment type="catalytic activity">
    <reaction evidence="14">
        <text>a CDP-1,2-diacyl-sn-glycerol + sn-glycerol 3-phosphate = a 1,2-diacyl-sn-glycero-3-phospho-(1'-sn-glycero-3'-phosphate) + CMP + H(+)</text>
        <dbReference type="Rhea" id="RHEA:12593"/>
        <dbReference type="ChEBI" id="CHEBI:15378"/>
        <dbReference type="ChEBI" id="CHEBI:57597"/>
        <dbReference type="ChEBI" id="CHEBI:58332"/>
        <dbReference type="ChEBI" id="CHEBI:60110"/>
        <dbReference type="ChEBI" id="CHEBI:60377"/>
        <dbReference type="EC" id="2.7.8.5"/>
    </reaction>
</comment>
<dbReference type="Pfam" id="PF01066">
    <property type="entry name" value="CDP-OH_P_transf"/>
    <property type="match status" value="1"/>
</dbReference>
<sequence>MIVKPLNAANAITLARLALIPVFGMLAVMYGRSIQDGSPNEMLRYLALASFITAAASDGVDGYIARKYHLSSKLGAVLDALADKVLMLTGLITLSFVAWGSDDWIIPSWYIVMVVARDVSIGIGCAMILSLGIKLDVKPHWTGKATTVAQLFTLGWVMLKVVPLPPLYPTIIAAVLTLWSSWAYSLNCIRQLNGTLRAKQK</sequence>
<evidence type="ECO:0000256" key="4">
    <source>
        <dbReference type="ARBA" id="ARBA00013170"/>
    </source>
</evidence>
<evidence type="ECO:0000256" key="7">
    <source>
        <dbReference type="ARBA" id="ARBA00022679"/>
    </source>
</evidence>
<evidence type="ECO:0000256" key="3">
    <source>
        <dbReference type="ARBA" id="ARBA00010441"/>
    </source>
</evidence>
<keyword evidence="12" id="KW-0594">Phospholipid biosynthesis</keyword>
<evidence type="ECO:0000256" key="6">
    <source>
        <dbReference type="ARBA" id="ARBA00022516"/>
    </source>
</evidence>
<dbReference type="GO" id="GO:0016740">
    <property type="term" value="F:transferase activity"/>
    <property type="evidence" value="ECO:0007669"/>
    <property type="project" value="UniProtKB-KW"/>
</dbReference>
<evidence type="ECO:0000256" key="13">
    <source>
        <dbReference type="ARBA" id="ARBA00023264"/>
    </source>
</evidence>
<evidence type="ECO:0000256" key="2">
    <source>
        <dbReference type="ARBA" id="ARBA00005042"/>
    </source>
</evidence>
<evidence type="ECO:0000313" key="18">
    <source>
        <dbReference type="Proteomes" id="UP001597389"/>
    </source>
</evidence>
<feature type="transmembrane region" description="Helical" evidence="16">
    <location>
        <begin position="12"/>
        <end position="30"/>
    </location>
</feature>
<dbReference type="PROSITE" id="PS00379">
    <property type="entry name" value="CDP_ALCOHOL_P_TRANSF"/>
    <property type="match status" value="1"/>
</dbReference>
<dbReference type="InterPro" id="IPR050324">
    <property type="entry name" value="CDP-alcohol_PTase-I"/>
</dbReference>
<protein>
    <recommendedName>
        <fullName evidence="5">CDP-diacylglycerol--glycerol-3-phosphate 3-phosphatidyltransferase</fullName>
        <ecNumber evidence="4">2.7.8.5</ecNumber>
    </recommendedName>
</protein>
<evidence type="ECO:0000256" key="12">
    <source>
        <dbReference type="ARBA" id="ARBA00023209"/>
    </source>
</evidence>
<keyword evidence="18" id="KW-1185">Reference proteome</keyword>
<dbReference type="Gene3D" id="1.20.120.1760">
    <property type="match status" value="1"/>
</dbReference>
<reference evidence="18" key="1">
    <citation type="journal article" date="2019" name="Int. J. Syst. Evol. Microbiol.">
        <title>The Global Catalogue of Microorganisms (GCM) 10K type strain sequencing project: providing services to taxonomists for standard genome sequencing and annotation.</title>
        <authorList>
            <consortium name="The Broad Institute Genomics Platform"/>
            <consortium name="The Broad Institute Genome Sequencing Center for Infectious Disease"/>
            <person name="Wu L."/>
            <person name="Ma J."/>
        </authorList>
    </citation>
    <scope>NUCLEOTIDE SEQUENCE [LARGE SCALE GENOMIC DNA]</scope>
    <source>
        <strain evidence="18">CCUG 57942</strain>
    </source>
</reference>
<keyword evidence="13" id="KW-1208">Phospholipid metabolism</keyword>
<keyword evidence="11 16" id="KW-0472">Membrane</keyword>
<dbReference type="InterPro" id="IPR048254">
    <property type="entry name" value="CDP_ALCOHOL_P_TRANSF_CS"/>
</dbReference>
<gene>
    <name evidence="17" type="ORF">ACFSW8_12345</name>
</gene>
<dbReference type="PANTHER" id="PTHR14269">
    <property type="entry name" value="CDP-DIACYLGLYCEROL--GLYCEROL-3-PHOSPHATE 3-PHOSPHATIDYLTRANSFERASE-RELATED"/>
    <property type="match status" value="1"/>
</dbReference>
<feature type="transmembrane region" description="Helical" evidence="16">
    <location>
        <begin position="85"/>
        <end position="101"/>
    </location>
</feature>
<keyword evidence="7 15" id="KW-0808">Transferase</keyword>
<evidence type="ECO:0000256" key="10">
    <source>
        <dbReference type="ARBA" id="ARBA00023098"/>
    </source>
</evidence>
<evidence type="ECO:0000256" key="9">
    <source>
        <dbReference type="ARBA" id="ARBA00022989"/>
    </source>
</evidence>
<dbReference type="InterPro" id="IPR043130">
    <property type="entry name" value="CDP-OH_PTrfase_TM_dom"/>
</dbReference>
<dbReference type="PIRSF" id="PIRSF000847">
    <property type="entry name" value="Phos_ph_gly_syn"/>
    <property type="match status" value="1"/>
</dbReference>
<proteinExistence type="inferred from homology"/>
<evidence type="ECO:0000256" key="16">
    <source>
        <dbReference type="SAM" id="Phobius"/>
    </source>
</evidence>
<evidence type="ECO:0000313" key="17">
    <source>
        <dbReference type="EMBL" id="MFD2159690.1"/>
    </source>
</evidence>
<evidence type="ECO:0000256" key="15">
    <source>
        <dbReference type="RuleBase" id="RU003750"/>
    </source>
</evidence>
<evidence type="ECO:0000256" key="8">
    <source>
        <dbReference type="ARBA" id="ARBA00022692"/>
    </source>
</evidence>
<dbReference type="RefSeq" id="WP_377089593.1">
    <property type="nucleotide sequence ID" value="NZ_JBHSJL010000014.1"/>
</dbReference>
<dbReference type="EC" id="2.7.8.5" evidence="4"/>
<dbReference type="EMBL" id="JBHUJB010000049">
    <property type="protein sequence ID" value="MFD2159690.1"/>
    <property type="molecule type" value="Genomic_DNA"/>
</dbReference>
<accession>A0ABW4ZCF6</accession>
<organism evidence="17 18">
    <name type="scientific">Rubritalea tangerina</name>
    <dbReference type="NCBI Taxonomy" id="430798"/>
    <lineage>
        <taxon>Bacteria</taxon>
        <taxon>Pseudomonadati</taxon>
        <taxon>Verrucomicrobiota</taxon>
        <taxon>Verrucomicrobiia</taxon>
        <taxon>Verrucomicrobiales</taxon>
        <taxon>Rubritaleaceae</taxon>
        <taxon>Rubritalea</taxon>
    </lineage>
</organism>
<feature type="transmembrane region" description="Helical" evidence="16">
    <location>
        <begin position="107"/>
        <end position="129"/>
    </location>
</feature>
<evidence type="ECO:0000256" key="11">
    <source>
        <dbReference type="ARBA" id="ARBA00023136"/>
    </source>
</evidence>
<keyword evidence="10" id="KW-0443">Lipid metabolism</keyword>
<dbReference type="PANTHER" id="PTHR14269:SF11">
    <property type="entry name" value="CDP-DIACYLGLYCEROL--GLYCEROL-3-PHOSPHATE 3-PHOSPHATIDYLTRANSFERASE"/>
    <property type="match status" value="1"/>
</dbReference>
<comment type="caution">
    <text evidence="17">The sequence shown here is derived from an EMBL/GenBank/DDBJ whole genome shotgun (WGS) entry which is preliminary data.</text>
</comment>
<comment type="pathway">
    <text evidence="2">Phospholipid metabolism; phosphatidylglycerol biosynthesis; phosphatidylglycerol from CDP-diacylglycerol: step 1/2.</text>
</comment>
<comment type="subcellular location">
    <subcellularLocation>
        <location evidence="1">Membrane</location>
        <topology evidence="1">Multi-pass membrane protein</topology>
    </subcellularLocation>
</comment>
<comment type="similarity">
    <text evidence="3 15">Belongs to the CDP-alcohol phosphatidyltransferase class-I family.</text>
</comment>
<keyword evidence="9 16" id="KW-1133">Transmembrane helix</keyword>
<evidence type="ECO:0000256" key="1">
    <source>
        <dbReference type="ARBA" id="ARBA00004141"/>
    </source>
</evidence>
<keyword evidence="6" id="KW-0444">Lipid biosynthesis</keyword>
<keyword evidence="8 16" id="KW-0812">Transmembrane</keyword>
<dbReference type="InterPro" id="IPR000462">
    <property type="entry name" value="CDP-OH_P_trans"/>
</dbReference>
<dbReference type="InterPro" id="IPR004570">
    <property type="entry name" value="Phosphatidylglycerol_P_synth"/>
</dbReference>
<evidence type="ECO:0000256" key="14">
    <source>
        <dbReference type="ARBA" id="ARBA00048586"/>
    </source>
</evidence>
<dbReference type="Proteomes" id="UP001597389">
    <property type="component" value="Unassembled WGS sequence"/>
</dbReference>